<dbReference type="NCBIfam" id="TIGR00556">
    <property type="entry name" value="pantethn_trn"/>
    <property type="match status" value="1"/>
</dbReference>
<dbReference type="AlphaFoldDB" id="A0A7W8EYH5"/>
<keyword evidence="5 8" id="KW-0460">Magnesium</keyword>
<dbReference type="Pfam" id="PF01648">
    <property type="entry name" value="ACPS"/>
    <property type="match status" value="1"/>
</dbReference>
<dbReference type="NCBIfam" id="TIGR00516">
    <property type="entry name" value="acpS"/>
    <property type="match status" value="1"/>
</dbReference>
<sequence length="135" mass="14501">MPPTAPGPELLVRPGVDVLCLGELDRLTTRPWFLRYAYSDRELGLAGALGPARRREFLAARFAAKEAVAKALGRGFGRGLAPRHIEIDRRDDGRPEVRLIGPATAHAARVGAITVSISHKNGVAVAVALAHLRPE</sequence>
<feature type="domain" description="4'-phosphopantetheinyl transferase" evidence="9">
    <location>
        <begin position="15"/>
        <end position="127"/>
    </location>
</feature>
<evidence type="ECO:0000256" key="5">
    <source>
        <dbReference type="ARBA" id="ARBA00022842"/>
    </source>
</evidence>
<dbReference type="InterPro" id="IPR004568">
    <property type="entry name" value="Ppantetheine-prot_Trfase_dom"/>
</dbReference>
<protein>
    <recommendedName>
        <fullName evidence="8">Holo-[acyl-carrier-protein] synthase</fullName>
        <shortName evidence="8">Holo-ACP synthase</shortName>
        <ecNumber evidence="8">2.7.8.7</ecNumber>
    </recommendedName>
    <alternativeName>
        <fullName evidence="8">4'-phosphopantetheinyl transferase AcpS</fullName>
    </alternativeName>
</protein>
<dbReference type="GO" id="GO:0005737">
    <property type="term" value="C:cytoplasm"/>
    <property type="evidence" value="ECO:0007669"/>
    <property type="project" value="UniProtKB-SubCell"/>
</dbReference>
<evidence type="ECO:0000313" key="11">
    <source>
        <dbReference type="Proteomes" id="UP000549009"/>
    </source>
</evidence>
<dbReference type="RefSeq" id="WP_229879397.1">
    <property type="nucleotide sequence ID" value="NZ_BMSQ01000017.1"/>
</dbReference>
<dbReference type="GO" id="GO:0006633">
    <property type="term" value="P:fatty acid biosynthetic process"/>
    <property type="evidence" value="ECO:0007669"/>
    <property type="project" value="UniProtKB-UniRule"/>
</dbReference>
<keyword evidence="11" id="KW-1185">Reference proteome</keyword>
<evidence type="ECO:0000256" key="2">
    <source>
        <dbReference type="ARBA" id="ARBA00022679"/>
    </source>
</evidence>
<name>A0A7W8EYH5_STRST</name>
<keyword evidence="3 8" id="KW-0479">Metal-binding</keyword>
<dbReference type="Gene3D" id="3.90.470.20">
    <property type="entry name" value="4'-phosphopantetheinyl transferase domain"/>
    <property type="match status" value="1"/>
</dbReference>
<dbReference type="SUPFAM" id="SSF56214">
    <property type="entry name" value="4'-phosphopantetheinyl transferase"/>
    <property type="match status" value="1"/>
</dbReference>
<dbReference type="GO" id="GO:0000287">
    <property type="term" value="F:magnesium ion binding"/>
    <property type="evidence" value="ECO:0007669"/>
    <property type="project" value="UniProtKB-UniRule"/>
</dbReference>
<dbReference type="InterPro" id="IPR008278">
    <property type="entry name" value="4-PPantetheinyl_Trfase_dom"/>
</dbReference>
<reference evidence="10 11" key="1">
    <citation type="submission" date="2020-08" db="EMBL/GenBank/DDBJ databases">
        <title>Genomic Encyclopedia of Type Strains, Phase III (KMG-III): the genomes of soil and plant-associated and newly described type strains.</title>
        <authorList>
            <person name="Whitman W."/>
        </authorList>
    </citation>
    <scope>NUCLEOTIDE SEQUENCE [LARGE SCALE GENOMIC DNA]</scope>
    <source>
        <strain evidence="10 11">CECT 3146</strain>
    </source>
</reference>
<dbReference type="InterPro" id="IPR002582">
    <property type="entry name" value="ACPS"/>
</dbReference>
<evidence type="ECO:0000256" key="6">
    <source>
        <dbReference type="ARBA" id="ARBA00023098"/>
    </source>
</evidence>
<keyword evidence="6 8" id="KW-0443">Lipid metabolism</keyword>
<comment type="cofactor">
    <cofactor evidence="8">
        <name>Mg(2+)</name>
        <dbReference type="ChEBI" id="CHEBI:18420"/>
    </cofactor>
</comment>
<comment type="subcellular location">
    <subcellularLocation>
        <location evidence="8">Cytoplasm</location>
    </subcellularLocation>
</comment>
<feature type="binding site" evidence="8">
    <location>
        <position position="66"/>
    </location>
    <ligand>
        <name>Mg(2+)</name>
        <dbReference type="ChEBI" id="CHEBI:18420"/>
    </ligand>
</feature>
<dbReference type="Proteomes" id="UP000549009">
    <property type="component" value="Unassembled WGS sequence"/>
</dbReference>
<comment type="caution">
    <text evidence="10">The sequence shown here is derived from an EMBL/GenBank/DDBJ whole genome shotgun (WGS) entry which is preliminary data.</text>
</comment>
<comment type="catalytic activity">
    <reaction evidence="8">
        <text>apo-[ACP] + CoA = holo-[ACP] + adenosine 3',5'-bisphosphate + H(+)</text>
        <dbReference type="Rhea" id="RHEA:12068"/>
        <dbReference type="Rhea" id="RHEA-COMP:9685"/>
        <dbReference type="Rhea" id="RHEA-COMP:9690"/>
        <dbReference type="ChEBI" id="CHEBI:15378"/>
        <dbReference type="ChEBI" id="CHEBI:29999"/>
        <dbReference type="ChEBI" id="CHEBI:57287"/>
        <dbReference type="ChEBI" id="CHEBI:58343"/>
        <dbReference type="ChEBI" id="CHEBI:64479"/>
        <dbReference type="EC" id="2.7.8.7"/>
    </reaction>
</comment>
<dbReference type="InterPro" id="IPR037143">
    <property type="entry name" value="4-PPantetheinyl_Trfase_dom_sf"/>
</dbReference>
<gene>
    <name evidence="8" type="primary">acpS</name>
    <name evidence="10" type="ORF">FHS40_008022</name>
</gene>
<evidence type="ECO:0000256" key="7">
    <source>
        <dbReference type="ARBA" id="ARBA00023160"/>
    </source>
</evidence>
<organism evidence="10 11">
    <name type="scientific">Streptomyces spectabilis</name>
    <dbReference type="NCBI Taxonomy" id="68270"/>
    <lineage>
        <taxon>Bacteria</taxon>
        <taxon>Bacillati</taxon>
        <taxon>Actinomycetota</taxon>
        <taxon>Actinomycetes</taxon>
        <taxon>Kitasatosporales</taxon>
        <taxon>Streptomycetaceae</taxon>
        <taxon>Streptomyces</taxon>
    </lineage>
</organism>
<keyword evidence="8" id="KW-0963">Cytoplasm</keyword>
<evidence type="ECO:0000259" key="9">
    <source>
        <dbReference type="Pfam" id="PF01648"/>
    </source>
</evidence>
<keyword evidence="4 8" id="KW-0276">Fatty acid metabolism</keyword>
<dbReference type="EMBL" id="JACHJD010000021">
    <property type="protein sequence ID" value="MBB5108896.1"/>
    <property type="molecule type" value="Genomic_DNA"/>
</dbReference>
<keyword evidence="2 8" id="KW-0808">Transferase</keyword>
<accession>A0A7W8EYH5</accession>
<feature type="binding site" evidence="8">
    <location>
        <position position="17"/>
    </location>
    <ligand>
        <name>Mg(2+)</name>
        <dbReference type="ChEBI" id="CHEBI:18420"/>
    </ligand>
</feature>
<comment type="function">
    <text evidence="8">Transfers the 4'-phosphopantetheine moiety from coenzyme A to a Ser of acyl-carrier-protein.</text>
</comment>
<keyword evidence="7 8" id="KW-0275">Fatty acid biosynthesis</keyword>
<evidence type="ECO:0000256" key="8">
    <source>
        <dbReference type="HAMAP-Rule" id="MF_00101"/>
    </source>
</evidence>
<comment type="similarity">
    <text evidence="8">Belongs to the P-Pant transferase superfamily. AcpS family.</text>
</comment>
<evidence type="ECO:0000256" key="1">
    <source>
        <dbReference type="ARBA" id="ARBA00022516"/>
    </source>
</evidence>
<keyword evidence="1 8" id="KW-0444">Lipid biosynthesis</keyword>
<evidence type="ECO:0000313" key="10">
    <source>
        <dbReference type="EMBL" id="MBB5108896.1"/>
    </source>
</evidence>
<evidence type="ECO:0000256" key="4">
    <source>
        <dbReference type="ARBA" id="ARBA00022832"/>
    </source>
</evidence>
<dbReference type="GO" id="GO:0008897">
    <property type="term" value="F:holo-[acyl-carrier-protein] synthase activity"/>
    <property type="evidence" value="ECO:0007669"/>
    <property type="project" value="UniProtKB-UniRule"/>
</dbReference>
<dbReference type="EC" id="2.7.8.7" evidence="8"/>
<dbReference type="HAMAP" id="MF_00101">
    <property type="entry name" value="AcpS"/>
    <property type="match status" value="1"/>
</dbReference>
<evidence type="ECO:0000256" key="3">
    <source>
        <dbReference type="ARBA" id="ARBA00022723"/>
    </source>
</evidence>
<proteinExistence type="inferred from homology"/>